<dbReference type="EMBL" id="JRXF01000009">
    <property type="protein sequence ID" value="KOC94059.1"/>
    <property type="molecule type" value="Genomic_DNA"/>
</dbReference>
<accession>A0A0L7TFB8</accession>
<dbReference type="InterPro" id="IPR006680">
    <property type="entry name" value="Amidohydro-rel"/>
</dbReference>
<feature type="domain" description="Amidohydrolase-related" evidence="4">
    <location>
        <begin position="79"/>
        <end position="419"/>
    </location>
</feature>
<comment type="similarity">
    <text evidence="1">Belongs to the metallo-dependent hydrolases superfamily. ATZ/TRZ family.</text>
</comment>
<dbReference type="SUPFAM" id="SSF51338">
    <property type="entry name" value="Composite domain of metallo-dependent hydrolases"/>
    <property type="match status" value="1"/>
</dbReference>
<keyword evidence="2 6" id="KW-0378">Hydrolase</keyword>
<organism evidence="6 7">
    <name type="scientific">Winslowiella iniecta</name>
    <dbReference type="NCBI Taxonomy" id="1560201"/>
    <lineage>
        <taxon>Bacteria</taxon>
        <taxon>Pseudomonadati</taxon>
        <taxon>Pseudomonadota</taxon>
        <taxon>Gammaproteobacteria</taxon>
        <taxon>Enterobacterales</taxon>
        <taxon>Erwiniaceae</taxon>
        <taxon>Winslowiella</taxon>
    </lineage>
</organism>
<evidence type="ECO:0000256" key="1">
    <source>
        <dbReference type="ARBA" id="ARBA00006745"/>
    </source>
</evidence>
<proteinExistence type="inferred from homology"/>
<name>A0A0L7TFB8_9GAMM</name>
<evidence type="ECO:0000256" key="2">
    <source>
        <dbReference type="ARBA" id="ARBA00022801"/>
    </source>
</evidence>
<dbReference type="EMBL" id="JRXE01000008">
    <property type="protein sequence ID" value="KOC90931.1"/>
    <property type="molecule type" value="Genomic_DNA"/>
</dbReference>
<dbReference type="InterPro" id="IPR050287">
    <property type="entry name" value="MTA/SAH_deaminase"/>
</dbReference>
<gene>
    <name evidence="5" type="ORF">NG42_07415</name>
    <name evidence="6" type="ORF">NG43_07450</name>
</gene>
<evidence type="ECO:0000313" key="8">
    <source>
        <dbReference type="Proteomes" id="UP000037088"/>
    </source>
</evidence>
<dbReference type="Proteomes" id="UP000037088">
    <property type="component" value="Unassembled WGS sequence"/>
</dbReference>
<evidence type="ECO:0000256" key="3">
    <source>
        <dbReference type="SAM" id="SignalP"/>
    </source>
</evidence>
<dbReference type="SUPFAM" id="SSF51556">
    <property type="entry name" value="Metallo-dependent hydrolases"/>
    <property type="match status" value="1"/>
</dbReference>
<dbReference type="RefSeq" id="WP_052898699.1">
    <property type="nucleotide sequence ID" value="NZ_JRXF01000009.1"/>
</dbReference>
<dbReference type="AlphaFoldDB" id="A0A0L7TFB8"/>
<dbReference type="PANTHER" id="PTHR43794">
    <property type="entry name" value="AMINOHYDROLASE SSNA-RELATED"/>
    <property type="match status" value="1"/>
</dbReference>
<feature type="signal peptide" evidence="3">
    <location>
        <begin position="1"/>
        <end position="22"/>
    </location>
</feature>
<dbReference type="Gene3D" id="3.20.20.140">
    <property type="entry name" value="Metal-dependent hydrolases"/>
    <property type="match status" value="1"/>
</dbReference>
<keyword evidence="3" id="KW-0732">Signal</keyword>
<comment type="caution">
    <text evidence="6">The sequence shown here is derived from an EMBL/GenBank/DDBJ whole genome shotgun (WGS) entry which is preliminary data.</text>
</comment>
<reference evidence="7 8" key="1">
    <citation type="journal article" date="2015" name="Int. J. Syst. Evol. Microbiol.">
        <title>Erwinia iniecta sp. nov., isolated from Russian wheat aphids (Diuraphis noxia).</title>
        <authorList>
            <person name="Campillo T."/>
            <person name="Luna E."/>
            <person name="Portier P."/>
            <person name="Fischer-Le Saux M."/>
            <person name="Lapitan N."/>
            <person name="Tisserat N.A."/>
            <person name="Leach J.E."/>
        </authorList>
    </citation>
    <scope>NUCLEOTIDE SEQUENCE [LARGE SCALE GENOMIC DNA]</scope>
    <source>
        <strain evidence="5 8">B120</strain>
        <strain evidence="6 7">B149</strain>
    </source>
</reference>
<dbReference type="Proteomes" id="UP000036851">
    <property type="component" value="Unassembled WGS sequence"/>
</dbReference>
<keyword evidence="8" id="KW-1185">Reference proteome</keyword>
<evidence type="ECO:0000259" key="4">
    <source>
        <dbReference type="Pfam" id="PF01979"/>
    </source>
</evidence>
<dbReference type="PANTHER" id="PTHR43794:SF11">
    <property type="entry name" value="AMIDOHYDROLASE-RELATED DOMAIN-CONTAINING PROTEIN"/>
    <property type="match status" value="1"/>
</dbReference>
<evidence type="ECO:0000313" key="7">
    <source>
        <dbReference type="Proteomes" id="UP000036851"/>
    </source>
</evidence>
<dbReference type="GO" id="GO:0016810">
    <property type="term" value="F:hydrolase activity, acting on carbon-nitrogen (but not peptide) bonds"/>
    <property type="evidence" value="ECO:0007669"/>
    <property type="project" value="InterPro"/>
</dbReference>
<feature type="chain" id="PRO_5008219550" evidence="3">
    <location>
        <begin position="23"/>
        <end position="454"/>
    </location>
</feature>
<dbReference type="InterPro" id="IPR011059">
    <property type="entry name" value="Metal-dep_hydrolase_composite"/>
</dbReference>
<dbReference type="STRING" id="1560201.NG42_07415"/>
<dbReference type="PATRIC" id="fig|1560201.3.peg.1582"/>
<sequence>MMNTRQLLIATLFTCITASVNASNHHDTLLIKNGTLLTMQTDGVDRPESDLLIRDNQIVQIGKNISAPGARVINAAGKFVLPGFVDTHSHLWVTTLRGQFRNQDGQFFPVSNRLGQLMQPEDIAIAMYSGALELLQGGITTSGDFFDNIHGPAWGDAGIKALQRSGIRAIMYYGGPDKTTQKPIDLNHLVTLVTDKQQRVQPGLAWRLPRDLLNQQNWAMRKQEYQFARTHQLPIQVHVSGDAEAMFNALIAGNYLHRSVVVVHATDATPAQLTALQNAGGSLALTPVSEQRVGYGVTRLDHFAAVTRQGLGIDGNALAGSGDMFASLRLAALTLSGATRDETRPHPRQLLELVTRRAADALGLGEITGTLEPGKRADIQIINPQALNMSGFGGGDPAAFIVYSARPENVETVIVDGKLIKDQGKMQGIDMAELLLQARQSAQRLLARAQTRED</sequence>
<evidence type="ECO:0000313" key="6">
    <source>
        <dbReference type="EMBL" id="KOC94059.1"/>
    </source>
</evidence>
<dbReference type="Gene3D" id="2.30.40.10">
    <property type="entry name" value="Urease, subunit C, domain 1"/>
    <property type="match status" value="1"/>
</dbReference>
<dbReference type="InterPro" id="IPR032466">
    <property type="entry name" value="Metal_Hydrolase"/>
</dbReference>
<protein>
    <submittedName>
        <fullName evidence="6">Hydrolase</fullName>
    </submittedName>
</protein>
<evidence type="ECO:0000313" key="5">
    <source>
        <dbReference type="EMBL" id="KOC90931.1"/>
    </source>
</evidence>
<dbReference type="Pfam" id="PF01979">
    <property type="entry name" value="Amidohydro_1"/>
    <property type="match status" value="1"/>
</dbReference>